<protein>
    <submittedName>
        <fullName evidence="2">ATP-binding protein</fullName>
    </submittedName>
</protein>
<name>A0ABV7C2D6_9PROT</name>
<dbReference type="PANTHER" id="PTHR33295:SF18">
    <property type="entry name" value="AAA+ ATPASE DOMAIN-CONTAINING PROTEIN"/>
    <property type="match status" value="1"/>
</dbReference>
<dbReference type="Proteomes" id="UP001595420">
    <property type="component" value="Unassembled WGS sequence"/>
</dbReference>
<dbReference type="PANTHER" id="PTHR33295">
    <property type="entry name" value="ATPASE"/>
    <property type="match status" value="1"/>
</dbReference>
<dbReference type="InterPro" id="IPR025420">
    <property type="entry name" value="DUF4143"/>
</dbReference>
<dbReference type="InterPro" id="IPR003593">
    <property type="entry name" value="AAA+_ATPase"/>
</dbReference>
<evidence type="ECO:0000313" key="2">
    <source>
        <dbReference type="EMBL" id="MFC3004077.1"/>
    </source>
</evidence>
<sequence length="495" mass="55793">MLVGMLTISAGDISHRLRSDNPWWSGPLDLGRAPYSLPRRAYFNPLCKLVRAPIKRAVILLGSRRVGKTTMLQQMIGEFATSGELGPVLYASIDTPTYTDLALSQFLALFEKEQHHDPDGPRLVIFDEIQYLKDWERHLKDLVDRYPATRFVCSGSATAALKRRSEESGAGRFTDFNLPPLTFAEFLAFTGREETLVRRTERQGRVPLFSALDLPSLNDAFLDYLNYGGYPEAVMNPAIRDEFQRFVGNDIVQKVLAHDLPSLYGIQDIQELKRLFNAIAYNTGQEVSLDDLSKNASVAKNTILRYLEYLEAAFLIHTVRRVDEKAQRFQRQMNFKVYLTNPSMRAALFGPVAANSQALGALAETATITQWLHSADLPNVHYARWNKRGGGEVDIVFIDPATGRPIYAYDVKWTDRPAEDHRELESLVHFTRQTGRMPLGCSTKTQSATVIYADHEVTLFPLALHCYRVGWLNVTEARLMERLAHVAADAAPEGV</sequence>
<evidence type="ECO:0000313" key="3">
    <source>
        <dbReference type="Proteomes" id="UP001595420"/>
    </source>
</evidence>
<keyword evidence="3" id="KW-1185">Reference proteome</keyword>
<gene>
    <name evidence="2" type="ORF">ACFOD3_29590</name>
</gene>
<organism evidence="2 3">
    <name type="scientific">Falsiroseomonas tokyonensis</name>
    <dbReference type="NCBI Taxonomy" id="430521"/>
    <lineage>
        <taxon>Bacteria</taxon>
        <taxon>Pseudomonadati</taxon>
        <taxon>Pseudomonadota</taxon>
        <taxon>Alphaproteobacteria</taxon>
        <taxon>Acetobacterales</taxon>
        <taxon>Roseomonadaceae</taxon>
        <taxon>Falsiroseomonas</taxon>
    </lineage>
</organism>
<dbReference type="RefSeq" id="WP_343215339.1">
    <property type="nucleotide sequence ID" value="NZ_JAFNJS010000027.1"/>
</dbReference>
<dbReference type="Pfam" id="PF13635">
    <property type="entry name" value="DUF4143"/>
    <property type="match status" value="1"/>
</dbReference>
<comment type="caution">
    <text evidence="2">The sequence shown here is derived from an EMBL/GenBank/DDBJ whole genome shotgun (WGS) entry which is preliminary data.</text>
</comment>
<dbReference type="SUPFAM" id="SSF52540">
    <property type="entry name" value="P-loop containing nucleoside triphosphate hydrolases"/>
    <property type="match status" value="1"/>
</dbReference>
<dbReference type="Gene3D" id="3.40.50.300">
    <property type="entry name" value="P-loop containing nucleotide triphosphate hydrolases"/>
    <property type="match status" value="1"/>
</dbReference>
<accession>A0ABV7C2D6</accession>
<reference evidence="3" key="1">
    <citation type="journal article" date="2019" name="Int. J. Syst. Evol. Microbiol.">
        <title>The Global Catalogue of Microorganisms (GCM) 10K type strain sequencing project: providing services to taxonomists for standard genome sequencing and annotation.</title>
        <authorList>
            <consortium name="The Broad Institute Genomics Platform"/>
            <consortium name="The Broad Institute Genome Sequencing Center for Infectious Disease"/>
            <person name="Wu L."/>
            <person name="Ma J."/>
        </authorList>
    </citation>
    <scope>NUCLEOTIDE SEQUENCE [LARGE SCALE GENOMIC DNA]</scope>
    <source>
        <strain evidence="3">CGMCC 1.16855</strain>
    </source>
</reference>
<dbReference type="Pfam" id="PF13173">
    <property type="entry name" value="AAA_14"/>
    <property type="match status" value="1"/>
</dbReference>
<dbReference type="InterPro" id="IPR041682">
    <property type="entry name" value="AAA_14"/>
</dbReference>
<keyword evidence="2" id="KW-0067">ATP-binding</keyword>
<feature type="domain" description="AAA+ ATPase" evidence="1">
    <location>
        <begin position="54"/>
        <end position="172"/>
    </location>
</feature>
<dbReference type="GO" id="GO:0005524">
    <property type="term" value="F:ATP binding"/>
    <property type="evidence" value="ECO:0007669"/>
    <property type="project" value="UniProtKB-KW"/>
</dbReference>
<keyword evidence="2" id="KW-0547">Nucleotide-binding</keyword>
<proteinExistence type="predicted"/>
<dbReference type="EMBL" id="JBHRSB010000027">
    <property type="protein sequence ID" value="MFC3004077.1"/>
    <property type="molecule type" value="Genomic_DNA"/>
</dbReference>
<dbReference type="SMART" id="SM00382">
    <property type="entry name" value="AAA"/>
    <property type="match status" value="1"/>
</dbReference>
<evidence type="ECO:0000259" key="1">
    <source>
        <dbReference type="SMART" id="SM00382"/>
    </source>
</evidence>
<dbReference type="InterPro" id="IPR027417">
    <property type="entry name" value="P-loop_NTPase"/>
</dbReference>